<reference evidence="3" key="1">
    <citation type="submission" date="2024-06" db="EMBL/GenBank/DDBJ databases">
        <authorList>
            <person name="Chang H.C."/>
            <person name="Mun S.Y."/>
        </authorList>
    </citation>
    <scope>NUCLEOTIDE SEQUENCE [LARGE SCALE GENOMIC DNA]</scope>
    <source>
        <strain evidence="3">KT1</strain>
    </source>
</reference>
<name>A0ABZ0Q2I8_9LACO</name>
<dbReference type="EMBL" id="CP104778">
    <property type="protein sequence ID" value="WPC20864.1"/>
    <property type="molecule type" value="Genomic_DNA"/>
</dbReference>
<dbReference type="Proteomes" id="UP001302696">
    <property type="component" value="Chromosome"/>
</dbReference>
<evidence type="ECO:0000313" key="2">
    <source>
        <dbReference type="EMBL" id="WPC20864.1"/>
    </source>
</evidence>
<protein>
    <submittedName>
        <fullName evidence="2">Phage head-tail adapter protein</fullName>
    </submittedName>
</protein>
<organism evidence="2 3">
    <name type="scientific">Pediococcus inopinatus</name>
    <dbReference type="NCBI Taxonomy" id="114090"/>
    <lineage>
        <taxon>Bacteria</taxon>
        <taxon>Bacillati</taxon>
        <taxon>Bacillota</taxon>
        <taxon>Bacilli</taxon>
        <taxon>Lactobacillales</taxon>
        <taxon>Lactobacillaceae</taxon>
        <taxon>Pediococcus</taxon>
    </lineage>
</organism>
<gene>
    <name evidence="2" type="ORF">N6G96_06015</name>
</gene>
<keyword evidence="3" id="KW-1185">Reference proteome</keyword>
<feature type="compositionally biased region" description="Polar residues" evidence="1">
    <location>
        <begin position="1"/>
        <end position="13"/>
    </location>
</feature>
<dbReference type="RefSeq" id="WP_323708952.1">
    <property type="nucleotide sequence ID" value="NZ_CP104778.1"/>
</dbReference>
<sequence length="128" mass="14472">MFQTSYKRPSTGSGDLRTPVGFYRNAPNDGPEPGETVLKQLYECYAQVYAPSNKDRQILNDHDTSRAVTVKIRDSRGQYVADNDDVCVIDDYRYIDSKGSNIVWNVIDVRPDFEDDKFVVIVLGVVTS</sequence>
<evidence type="ECO:0000313" key="3">
    <source>
        <dbReference type="Proteomes" id="UP001302696"/>
    </source>
</evidence>
<evidence type="ECO:0000256" key="1">
    <source>
        <dbReference type="SAM" id="MobiDB-lite"/>
    </source>
</evidence>
<proteinExistence type="predicted"/>
<feature type="region of interest" description="Disordered" evidence="1">
    <location>
        <begin position="1"/>
        <end position="31"/>
    </location>
</feature>
<accession>A0ABZ0Q2I8</accession>